<organism evidence="1 2">
    <name type="scientific">Prochlorococcus phage P-HM2</name>
    <dbReference type="NCBI Taxonomy" id="445696"/>
    <lineage>
        <taxon>Viruses</taxon>
        <taxon>Duplodnaviria</taxon>
        <taxon>Heunggongvirae</taxon>
        <taxon>Uroviricota</taxon>
        <taxon>Caudoviricetes</taxon>
        <taxon>Eurybiavirus</taxon>
        <taxon>Eurybiavirus PHM2</taxon>
    </lineage>
</organism>
<keyword evidence="2" id="KW-1185">Reference proteome</keyword>
<reference evidence="1 2" key="1">
    <citation type="journal article" date="2010" name="Environ. Microbiol.">
        <title>Genomic analysis of oceanic cyanobacterial myoviruses compared with T4-like myoviruses from diverse hosts and environments.</title>
        <authorList>
            <person name="Sullivan M.B."/>
            <person name="Huang K.H."/>
            <person name="Ignacio-Espinoza J.C."/>
            <person name="Berlin A.M."/>
            <person name="Kelly L."/>
            <person name="Weigele P.R."/>
            <person name="DeFrancesco A.S."/>
            <person name="Kern S.E."/>
            <person name="Thompson L.R."/>
            <person name="Young S."/>
            <person name="Yandava C."/>
            <person name="Fu R."/>
            <person name="Krastins B."/>
            <person name="Chase M."/>
            <person name="Sarracino D."/>
            <person name="Osburne M.S."/>
            <person name="Henn M.R."/>
            <person name="Chisholm S.W."/>
        </authorList>
    </citation>
    <scope>NUCLEOTIDE SEQUENCE [LARGE SCALE GENOMIC DNA]</scope>
    <source>
        <strain evidence="1">M4-259</strain>
    </source>
</reference>
<dbReference type="OrthoDB" id="38414at10239"/>
<protein>
    <submittedName>
        <fullName evidence="1">Uncharacterized protein</fullName>
    </submittedName>
</protein>
<dbReference type="RefSeq" id="YP_004323420.1">
    <property type="nucleotide sequence ID" value="NC_015284.1"/>
</dbReference>
<accession>E3SSQ1</accession>
<evidence type="ECO:0000313" key="2">
    <source>
        <dbReference type="Proteomes" id="UP000006538"/>
    </source>
</evidence>
<dbReference type="KEGG" id="vg:10327922"/>
<dbReference type="Proteomes" id="UP000006538">
    <property type="component" value="Segment"/>
</dbReference>
<sequence>MQNSIAHMVQQTNNYSVRVVCILNQADIQEDTIVDETCKISEEQLERRRTCIMHLSHNNVGLGKEVYEFCDLFSHSSEDIADAADFFINNLKGFSKDSQ</sequence>
<evidence type="ECO:0000313" key="1">
    <source>
        <dbReference type="EMBL" id="ADO99829.1"/>
    </source>
</evidence>
<dbReference type="EMBL" id="GU075905">
    <property type="protein sequence ID" value="ADO99829.1"/>
    <property type="molecule type" value="Genomic_DNA"/>
</dbReference>
<gene>
    <name evidence="1" type="ORF">PHM2_051</name>
</gene>
<proteinExistence type="predicted"/>
<name>E3SSQ1_9CAUD</name>
<dbReference type="GeneID" id="10327922"/>